<dbReference type="PANTHER" id="PTHR39336">
    <property type="entry name" value="PYRIDOXAMINE PHOSPHATE OXIDASE FAMILY PROTEIN (AFU_ORTHOLOGUE AFUA_6G11440)"/>
    <property type="match status" value="1"/>
</dbReference>
<evidence type="ECO:0000313" key="2">
    <source>
        <dbReference type="EMBL" id="MDK9556874.1"/>
    </source>
</evidence>
<keyword evidence="2" id="KW-0560">Oxidoreductase</keyword>
<keyword evidence="3" id="KW-1185">Reference proteome</keyword>
<proteinExistence type="predicted"/>
<name>A0ABT7H945_9GAMM</name>
<accession>A0ABT7H945</accession>
<sequence>MVRFEGIDERHRSFIEKQQMFFVATAAHEGRVNIAPKGMDSLRVLGPNRIVWLNLTGAENETAAHLLENPRMTLMWCSFDRKPLILRAYGKATSVHPRNSEWDELYRLFPDTPGLRQIHDLSVDLVLTSCGYGVPLYDFIGQRKTLIKWADRLGSEGMREYQEENNTLSLDGKPTGLLK</sequence>
<dbReference type="SUPFAM" id="SSF50475">
    <property type="entry name" value="FMN-binding split barrel"/>
    <property type="match status" value="1"/>
</dbReference>
<dbReference type="Pfam" id="PF01243">
    <property type="entry name" value="PNPOx_N"/>
    <property type="match status" value="1"/>
</dbReference>
<reference evidence="2 3" key="1">
    <citation type="submission" date="2023-05" db="EMBL/GenBank/DDBJ databases">
        <title>Marinobacter albus sp. nov., a marine bacterium isolated from sand in a coastal intertidal zone of huludao.</title>
        <authorList>
            <person name="Deng T."/>
        </authorList>
    </citation>
    <scope>NUCLEOTIDE SEQUENCE [LARGE SCALE GENOMIC DNA]</scope>
    <source>
        <strain evidence="2 3">M216</strain>
    </source>
</reference>
<protein>
    <submittedName>
        <fullName evidence="2">Pyridoxamine 5'-phosphate oxidase family protein</fullName>
        <ecNumber evidence="2">1.-.-.-</ecNumber>
        <ecNumber evidence="2">1.4.3.5</ecNumber>
    </submittedName>
</protein>
<evidence type="ECO:0000259" key="1">
    <source>
        <dbReference type="Pfam" id="PF01243"/>
    </source>
</evidence>
<gene>
    <name evidence="2" type="ORF">QQF73_04495</name>
</gene>
<dbReference type="RefSeq" id="WP_285367379.1">
    <property type="nucleotide sequence ID" value="NZ_JASSQD010000001.1"/>
</dbReference>
<dbReference type="EMBL" id="JASSQD010000001">
    <property type="protein sequence ID" value="MDK9556874.1"/>
    <property type="molecule type" value="Genomic_DNA"/>
</dbReference>
<dbReference type="GO" id="GO:0004733">
    <property type="term" value="F:pyridoxamine phosphate oxidase activity"/>
    <property type="evidence" value="ECO:0007669"/>
    <property type="project" value="UniProtKB-EC"/>
</dbReference>
<dbReference type="Gene3D" id="2.30.110.10">
    <property type="entry name" value="Electron Transport, Fmn-binding Protein, Chain A"/>
    <property type="match status" value="1"/>
</dbReference>
<feature type="domain" description="Pyridoxamine 5'-phosphate oxidase N-terminal" evidence="1">
    <location>
        <begin position="7"/>
        <end position="106"/>
    </location>
</feature>
<comment type="caution">
    <text evidence="2">The sequence shown here is derived from an EMBL/GenBank/DDBJ whole genome shotgun (WGS) entry which is preliminary data.</text>
</comment>
<dbReference type="InterPro" id="IPR011576">
    <property type="entry name" value="Pyridox_Oxase_N"/>
</dbReference>
<evidence type="ECO:0000313" key="3">
    <source>
        <dbReference type="Proteomes" id="UP001223547"/>
    </source>
</evidence>
<dbReference type="PANTHER" id="PTHR39336:SF1">
    <property type="entry name" value="PYRIDOXAMINE PHOSPHATE OXIDASE FAMILY PROTEIN (AFU_ORTHOLOGUE AFUA_6G11440)"/>
    <property type="match status" value="1"/>
</dbReference>
<dbReference type="InterPro" id="IPR012349">
    <property type="entry name" value="Split_barrel_FMN-bd"/>
</dbReference>
<organism evidence="2 3">
    <name type="scientific">Marinobacter albus</name>
    <dbReference type="NCBI Taxonomy" id="3030833"/>
    <lineage>
        <taxon>Bacteria</taxon>
        <taxon>Pseudomonadati</taxon>
        <taxon>Pseudomonadota</taxon>
        <taxon>Gammaproteobacteria</taxon>
        <taxon>Pseudomonadales</taxon>
        <taxon>Marinobacteraceae</taxon>
        <taxon>Marinobacter</taxon>
    </lineage>
</organism>
<dbReference type="EC" id="1.4.3.5" evidence="2"/>
<dbReference type="Proteomes" id="UP001223547">
    <property type="component" value="Unassembled WGS sequence"/>
</dbReference>
<dbReference type="EC" id="1.-.-.-" evidence="2"/>